<proteinExistence type="predicted"/>
<gene>
    <name evidence="2" type="ORF">N866_02780</name>
</gene>
<dbReference type="OrthoDB" id="68195at2"/>
<reference evidence="2 3" key="1">
    <citation type="submission" date="2014-01" db="EMBL/GenBank/DDBJ databases">
        <title>Actinotalea ferrariae CF5-4.</title>
        <authorList>
            <person name="Chen F."/>
            <person name="Li Y."/>
            <person name="Wang G."/>
        </authorList>
    </citation>
    <scope>NUCLEOTIDE SEQUENCE [LARGE SCALE GENOMIC DNA]</scope>
    <source>
        <strain evidence="2 3">CF5-4</strain>
    </source>
</reference>
<dbReference type="RefSeq" id="WP_155855325.1">
    <property type="nucleotide sequence ID" value="NZ_AXCW01000123.1"/>
</dbReference>
<accession>A0A021VPT9</accession>
<dbReference type="Pfam" id="PF00188">
    <property type="entry name" value="CAP"/>
    <property type="match status" value="1"/>
</dbReference>
<name>A0A021VPT9_9CELL</name>
<dbReference type="InterPro" id="IPR014044">
    <property type="entry name" value="CAP_dom"/>
</dbReference>
<dbReference type="SUPFAM" id="SSF55797">
    <property type="entry name" value="PR-1-like"/>
    <property type="match status" value="1"/>
</dbReference>
<keyword evidence="3" id="KW-1185">Reference proteome</keyword>
<feature type="domain" description="SCP" evidence="1">
    <location>
        <begin position="21"/>
        <end position="138"/>
    </location>
</feature>
<dbReference type="Gene3D" id="3.40.33.10">
    <property type="entry name" value="CAP"/>
    <property type="match status" value="1"/>
</dbReference>
<comment type="caution">
    <text evidence="2">The sequence shown here is derived from an EMBL/GenBank/DDBJ whole genome shotgun (WGS) entry which is preliminary data.</text>
</comment>
<evidence type="ECO:0000313" key="3">
    <source>
        <dbReference type="Proteomes" id="UP000019753"/>
    </source>
</evidence>
<feature type="non-terminal residue" evidence="2">
    <location>
        <position position="1"/>
    </location>
</feature>
<dbReference type="CDD" id="cd05379">
    <property type="entry name" value="CAP_bacterial"/>
    <property type="match status" value="1"/>
</dbReference>
<dbReference type="InterPro" id="IPR035940">
    <property type="entry name" value="CAP_sf"/>
</dbReference>
<dbReference type="PANTHER" id="PTHR31157">
    <property type="entry name" value="SCP DOMAIN-CONTAINING PROTEIN"/>
    <property type="match status" value="1"/>
</dbReference>
<protein>
    <recommendedName>
        <fullName evidence="1">SCP domain-containing protein</fullName>
    </recommendedName>
</protein>
<evidence type="ECO:0000259" key="1">
    <source>
        <dbReference type="Pfam" id="PF00188"/>
    </source>
</evidence>
<sequence length="141" mass="15098">APAPAPAPSTGARDVEVRLLALANEARRAAGVPPLQGHDGLASVARRWSELLAGEGRRLAHNPDYATQVPGGWSAVGENVAWIDDGGRLSPGEVADRMHQGWMDSSGHRENILRPGYTHLGVGVGHHPEHGWYLTQNFATY</sequence>
<dbReference type="EMBL" id="AXCW01000123">
    <property type="protein sequence ID" value="EYR63133.1"/>
    <property type="molecule type" value="Genomic_DNA"/>
</dbReference>
<dbReference type="AlphaFoldDB" id="A0A021VPT9"/>
<dbReference type="PANTHER" id="PTHR31157:SF1">
    <property type="entry name" value="SCP DOMAIN-CONTAINING PROTEIN"/>
    <property type="match status" value="1"/>
</dbReference>
<evidence type="ECO:0000313" key="2">
    <source>
        <dbReference type="EMBL" id="EYR63133.1"/>
    </source>
</evidence>
<dbReference type="Proteomes" id="UP000019753">
    <property type="component" value="Unassembled WGS sequence"/>
</dbReference>
<organism evidence="2 3">
    <name type="scientific">Actinotalea ferrariae CF5-4</name>
    <dbReference type="NCBI Taxonomy" id="948458"/>
    <lineage>
        <taxon>Bacteria</taxon>
        <taxon>Bacillati</taxon>
        <taxon>Actinomycetota</taxon>
        <taxon>Actinomycetes</taxon>
        <taxon>Micrococcales</taxon>
        <taxon>Cellulomonadaceae</taxon>
        <taxon>Actinotalea</taxon>
    </lineage>
</organism>